<dbReference type="EMBL" id="JACHXJ010000002">
    <property type="protein sequence ID" value="MBB3128698.1"/>
    <property type="molecule type" value="Genomic_DNA"/>
</dbReference>
<evidence type="ECO:0000313" key="4">
    <source>
        <dbReference type="Proteomes" id="UP000517523"/>
    </source>
</evidence>
<organism evidence="3 4">
    <name type="scientific">Paenibacillus rhizosphaerae</name>
    <dbReference type="NCBI Taxonomy" id="297318"/>
    <lineage>
        <taxon>Bacteria</taxon>
        <taxon>Bacillati</taxon>
        <taxon>Bacillota</taxon>
        <taxon>Bacilli</taxon>
        <taxon>Bacillales</taxon>
        <taxon>Paenibacillaceae</taxon>
        <taxon>Paenibacillus</taxon>
    </lineage>
</organism>
<gene>
    <name evidence="3" type="ORF">FHS19_003352</name>
</gene>
<dbReference type="InterPro" id="IPR050523">
    <property type="entry name" value="AKR_Detox_Biosynth"/>
</dbReference>
<evidence type="ECO:0000313" key="3">
    <source>
        <dbReference type="EMBL" id="MBB3128698.1"/>
    </source>
</evidence>
<feature type="domain" description="NADP-dependent oxidoreductase" evidence="2">
    <location>
        <begin position="15"/>
        <end position="319"/>
    </location>
</feature>
<dbReference type="GO" id="GO:0005829">
    <property type="term" value="C:cytosol"/>
    <property type="evidence" value="ECO:0007669"/>
    <property type="project" value="TreeGrafter"/>
</dbReference>
<dbReference type="PANTHER" id="PTHR43364">
    <property type="entry name" value="NADH-SPECIFIC METHYLGLYOXAL REDUCTASE-RELATED"/>
    <property type="match status" value="1"/>
</dbReference>
<dbReference type="FunFam" id="3.20.20.100:FF:000004">
    <property type="entry name" value="Oxidoreductase, aldo/keto reductase"/>
    <property type="match status" value="1"/>
</dbReference>
<dbReference type="Pfam" id="PF00248">
    <property type="entry name" value="Aldo_ket_red"/>
    <property type="match status" value="1"/>
</dbReference>
<reference evidence="3 4" key="1">
    <citation type="submission" date="2020-08" db="EMBL/GenBank/DDBJ databases">
        <title>Genomic Encyclopedia of Type Strains, Phase III (KMG-III): the genomes of soil and plant-associated and newly described type strains.</title>
        <authorList>
            <person name="Whitman W."/>
        </authorList>
    </citation>
    <scope>NUCLEOTIDE SEQUENCE [LARGE SCALE GENOMIC DNA]</scope>
    <source>
        <strain evidence="3 4">CECT 5831</strain>
    </source>
</reference>
<dbReference type="RefSeq" id="WP_183582829.1">
    <property type="nucleotide sequence ID" value="NZ_JACHXJ010000002.1"/>
</dbReference>
<dbReference type="PANTHER" id="PTHR43364:SF4">
    <property type="entry name" value="NAD(P)-LINKED OXIDOREDUCTASE SUPERFAMILY PROTEIN"/>
    <property type="match status" value="1"/>
</dbReference>
<dbReference type="Gene3D" id="3.20.20.100">
    <property type="entry name" value="NADP-dependent oxidoreductase domain"/>
    <property type="match status" value="1"/>
</dbReference>
<name>A0A839TTG6_9BACL</name>
<dbReference type="Proteomes" id="UP000517523">
    <property type="component" value="Unassembled WGS sequence"/>
</dbReference>
<keyword evidence="1" id="KW-0560">Oxidoreductase</keyword>
<dbReference type="InterPro" id="IPR023210">
    <property type="entry name" value="NADP_OxRdtase_dom"/>
</dbReference>
<dbReference type="AlphaFoldDB" id="A0A839TTG6"/>
<accession>A0A839TTG6</accession>
<dbReference type="CDD" id="cd19091">
    <property type="entry name" value="AKR_PsAKR"/>
    <property type="match status" value="1"/>
</dbReference>
<dbReference type="GO" id="GO:0016491">
    <property type="term" value="F:oxidoreductase activity"/>
    <property type="evidence" value="ECO:0007669"/>
    <property type="project" value="UniProtKB-KW"/>
</dbReference>
<evidence type="ECO:0000256" key="1">
    <source>
        <dbReference type="ARBA" id="ARBA00023002"/>
    </source>
</evidence>
<protein>
    <submittedName>
        <fullName evidence="3">Aryl-alcohol dehydrogenase-like predicted oxidoreductase</fullName>
    </submittedName>
</protein>
<dbReference type="InterPro" id="IPR036812">
    <property type="entry name" value="NAD(P)_OxRdtase_dom_sf"/>
</dbReference>
<evidence type="ECO:0000259" key="2">
    <source>
        <dbReference type="Pfam" id="PF00248"/>
    </source>
</evidence>
<sequence>MRYKKLGSTGLFVSELALGTMTFGGRDDFSVFGHVGQKDADGLLARAIEAGINFIDTADTYSGGESERITGQALKNLGIKRDDVVVATKVFGNMGTGPNHRGSSRGHIMDGVKASLQRLQLDYIDLYQLHGFDPATPIEESLSTLNDLVRQGLVRYIGVSNWAAWQIQKAIGISKLNNFEKFASVQAYYSLAGRELEREVIPMAESEGLGLMIWSPLAGGFLSGKYSREQTSVDESRRTNLDFPPVNKEQAYDIIDVLKVMAEQKQTTVAQLALSWLLHQSAVTSIIIGTKRVEQLNENIGATTIRLTEEDLQALNEASKLTVEYPGWMIDTWSASRKQQIEDSLVK</sequence>
<comment type="caution">
    <text evidence="3">The sequence shown here is derived from an EMBL/GenBank/DDBJ whole genome shotgun (WGS) entry which is preliminary data.</text>
</comment>
<proteinExistence type="predicted"/>
<dbReference type="SUPFAM" id="SSF51430">
    <property type="entry name" value="NAD(P)-linked oxidoreductase"/>
    <property type="match status" value="1"/>
</dbReference>